<evidence type="ECO:0000256" key="2">
    <source>
        <dbReference type="SAM" id="MobiDB-lite"/>
    </source>
</evidence>
<comment type="subcellular location">
    <subcellularLocation>
        <location evidence="1">Cytoplasm</location>
        <location evidence="1">Cytoskeleton</location>
        <location evidence="1">Cilium axoneme</location>
    </subcellularLocation>
</comment>
<accession>A0A835T474</accession>
<reference evidence="3" key="1">
    <citation type="journal article" date="2020" name="bioRxiv">
        <title>Comparative genomics of Chlamydomonas.</title>
        <authorList>
            <person name="Craig R.J."/>
            <person name="Hasan A.R."/>
            <person name="Ness R.W."/>
            <person name="Keightley P.D."/>
        </authorList>
    </citation>
    <scope>NUCLEOTIDE SEQUENCE</scope>
    <source>
        <strain evidence="3">SAG 7.73</strain>
    </source>
</reference>
<dbReference type="PANTHER" id="PTHR13318">
    <property type="entry name" value="PARTNER OF PAIRED, ISOFORM B-RELATED"/>
    <property type="match status" value="1"/>
</dbReference>
<organism evidence="3 4">
    <name type="scientific">Chlamydomonas incerta</name>
    <dbReference type="NCBI Taxonomy" id="51695"/>
    <lineage>
        <taxon>Eukaryota</taxon>
        <taxon>Viridiplantae</taxon>
        <taxon>Chlorophyta</taxon>
        <taxon>core chlorophytes</taxon>
        <taxon>Chlorophyceae</taxon>
        <taxon>CS clade</taxon>
        <taxon>Chlamydomonadales</taxon>
        <taxon>Chlamydomonadaceae</taxon>
        <taxon>Chlamydomonas</taxon>
    </lineage>
</organism>
<dbReference type="PANTHER" id="PTHR13318:SF247">
    <property type="entry name" value="GH16156P"/>
    <property type="match status" value="1"/>
</dbReference>
<feature type="compositionally biased region" description="Pro residues" evidence="2">
    <location>
        <begin position="623"/>
        <end position="637"/>
    </location>
</feature>
<evidence type="ECO:0000313" key="4">
    <source>
        <dbReference type="Proteomes" id="UP000650467"/>
    </source>
</evidence>
<dbReference type="OrthoDB" id="537240at2759"/>
<feature type="compositionally biased region" description="Low complexity" evidence="2">
    <location>
        <begin position="397"/>
        <end position="410"/>
    </location>
</feature>
<protein>
    <submittedName>
        <fullName evidence="3">Uncharacterized protein</fullName>
    </submittedName>
</protein>
<gene>
    <name evidence="3" type="ORF">HXX76_005085</name>
</gene>
<comment type="caution">
    <text evidence="3">The sequence shown here is derived from an EMBL/GenBank/DDBJ whole genome shotgun (WGS) entry which is preliminary data.</text>
</comment>
<feature type="region of interest" description="Disordered" evidence="2">
    <location>
        <begin position="397"/>
        <end position="437"/>
    </location>
</feature>
<dbReference type="Gene3D" id="3.80.10.10">
    <property type="entry name" value="Ribonuclease Inhibitor"/>
    <property type="match status" value="2"/>
</dbReference>
<dbReference type="AlphaFoldDB" id="A0A835T474"/>
<dbReference type="Proteomes" id="UP000650467">
    <property type="component" value="Unassembled WGS sequence"/>
</dbReference>
<feature type="compositionally biased region" description="Gly residues" evidence="2">
    <location>
        <begin position="498"/>
        <end position="511"/>
    </location>
</feature>
<sequence length="825" mass="84749">MEVDMHSDPGMWRGKIEKLQSLLRNLGSCVIHVNAAITADMLCNNLALVRQLHTVSDLRLHLRDGAELPPAAAAELGGMRQLMALSVVGGGLGRDAAQALLAGLAAGCAAAAPPAAGAGSGSSCAAGAGRQLRSLTLLPQIQHGLCDEDMGLLARVSSLERLEFRAHRLSSAGLAALGGGLPRLERLAISSLDSDSGYDLATLERLAALAELELALDQAPLGNEGRRALCAVRPGRSLSLSFRYTERAQGLLADCGNLLSNLTHLDVGACRVGSEALFEAVAALTGLRELRMAVYSNTDHSIHCQLSRLSRLEALQRFALEKRKAYFPEARRFAESSIAVPVTAAGLSTLAARWTRLQSLRLALSCRDYNPESLAMLSSFTGLKELGLVVERYPGGSSSSAASTQQSGSSMVAGSPGAGPADSHLSTSAGGGSGGISCSPGSAGAGLGHGRLFRREPPPTLDLAWLPVGLQSLELNSLLLELAAPPHEALPPADLGGDDGGGRGGGGVPGEGGEEEVLGDRMEDVLVLEEEEEEEQQGGRAAVGAAGQQGMLPAPLGLGAMGVTGYGALGAGLALPYPGLDGEQAALPVPLIAAAARAALPAPVSAGPPALPALPPPHEEPAPPRLPSPAARPPLPPTRLPLPRLPLSQLTCLDVESCVVRPPVLAEVARRCGSTLRSLRLAGVVGLTDAALADCLERLPALRSLAISSAGNRAVTQACLAALSGGRRAPSSSAALRLPLPLRGGPSLGPAHPLRALSLETDDLTSRGPELAVLAPLSALRHLRLSCTDKTAERALGSLSLLQDALPYCHCDMVWTTPRDGAGLG</sequence>
<dbReference type="GO" id="GO:0005930">
    <property type="term" value="C:axoneme"/>
    <property type="evidence" value="ECO:0007669"/>
    <property type="project" value="UniProtKB-SubCell"/>
</dbReference>
<dbReference type="SUPFAM" id="SSF52047">
    <property type="entry name" value="RNI-like"/>
    <property type="match status" value="1"/>
</dbReference>
<evidence type="ECO:0000313" key="3">
    <source>
        <dbReference type="EMBL" id="KAG2438534.1"/>
    </source>
</evidence>
<proteinExistence type="predicted"/>
<dbReference type="GO" id="GO:0031146">
    <property type="term" value="P:SCF-dependent proteasomal ubiquitin-dependent protein catabolic process"/>
    <property type="evidence" value="ECO:0007669"/>
    <property type="project" value="TreeGrafter"/>
</dbReference>
<name>A0A835T474_CHLIN</name>
<dbReference type="EMBL" id="JAEHOC010000009">
    <property type="protein sequence ID" value="KAG2438534.1"/>
    <property type="molecule type" value="Genomic_DNA"/>
</dbReference>
<dbReference type="GO" id="GO:0019005">
    <property type="term" value="C:SCF ubiquitin ligase complex"/>
    <property type="evidence" value="ECO:0007669"/>
    <property type="project" value="TreeGrafter"/>
</dbReference>
<keyword evidence="4" id="KW-1185">Reference proteome</keyword>
<feature type="region of interest" description="Disordered" evidence="2">
    <location>
        <begin position="489"/>
        <end position="520"/>
    </location>
</feature>
<feature type="region of interest" description="Disordered" evidence="2">
    <location>
        <begin position="609"/>
        <end position="637"/>
    </location>
</feature>
<evidence type="ECO:0000256" key="1">
    <source>
        <dbReference type="ARBA" id="ARBA00004430"/>
    </source>
</evidence>
<dbReference type="InterPro" id="IPR032675">
    <property type="entry name" value="LRR_dom_sf"/>
</dbReference>